<feature type="region of interest" description="Disordered" evidence="1">
    <location>
        <begin position="1"/>
        <end position="32"/>
    </location>
</feature>
<accession>A0AAE1EGE1</accession>
<dbReference type="Proteomes" id="UP001286313">
    <property type="component" value="Unassembled WGS sequence"/>
</dbReference>
<protein>
    <submittedName>
        <fullName evidence="2">Uncharacterized protein</fullName>
    </submittedName>
</protein>
<sequence>MCQPPIPSLYLSTHPPPPQARPLTPEILPKPSPLPHDALLPLSISFPHHPLCYLPTTPPPIHPVPLTHSISLPTPSYPTHLTQGLATLRPEF</sequence>
<keyword evidence="3" id="KW-1185">Reference proteome</keyword>
<gene>
    <name evidence="2" type="ORF">Pcinc_043095</name>
</gene>
<proteinExistence type="predicted"/>
<comment type="caution">
    <text evidence="2">The sequence shown here is derived from an EMBL/GenBank/DDBJ whole genome shotgun (WGS) entry which is preliminary data.</text>
</comment>
<evidence type="ECO:0000313" key="3">
    <source>
        <dbReference type="Proteomes" id="UP001286313"/>
    </source>
</evidence>
<dbReference type="EMBL" id="JAWQEG010008502">
    <property type="protein sequence ID" value="KAK3850183.1"/>
    <property type="molecule type" value="Genomic_DNA"/>
</dbReference>
<organism evidence="2 3">
    <name type="scientific">Petrolisthes cinctipes</name>
    <name type="common">Flat porcelain crab</name>
    <dbReference type="NCBI Taxonomy" id="88211"/>
    <lineage>
        <taxon>Eukaryota</taxon>
        <taxon>Metazoa</taxon>
        <taxon>Ecdysozoa</taxon>
        <taxon>Arthropoda</taxon>
        <taxon>Crustacea</taxon>
        <taxon>Multicrustacea</taxon>
        <taxon>Malacostraca</taxon>
        <taxon>Eumalacostraca</taxon>
        <taxon>Eucarida</taxon>
        <taxon>Decapoda</taxon>
        <taxon>Pleocyemata</taxon>
        <taxon>Anomura</taxon>
        <taxon>Galatheoidea</taxon>
        <taxon>Porcellanidae</taxon>
        <taxon>Petrolisthes</taxon>
    </lineage>
</organism>
<dbReference type="AlphaFoldDB" id="A0AAE1EGE1"/>
<evidence type="ECO:0000313" key="2">
    <source>
        <dbReference type="EMBL" id="KAK3850183.1"/>
    </source>
</evidence>
<evidence type="ECO:0000256" key="1">
    <source>
        <dbReference type="SAM" id="MobiDB-lite"/>
    </source>
</evidence>
<name>A0AAE1EGE1_PETCI</name>
<reference evidence="2" key="1">
    <citation type="submission" date="2023-10" db="EMBL/GenBank/DDBJ databases">
        <title>Genome assemblies of two species of porcelain crab, Petrolisthes cinctipes and Petrolisthes manimaculis (Anomura: Porcellanidae).</title>
        <authorList>
            <person name="Angst P."/>
        </authorList>
    </citation>
    <scope>NUCLEOTIDE SEQUENCE</scope>
    <source>
        <strain evidence="2">PB745_01</strain>
        <tissue evidence="2">Gill</tissue>
    </source>
</reference>